<dbReference type="GeneID" id="134290260"/>
<evidence type="ECO:0000313" key="4">
    <source>
        <dbReference type="Proteomes" id="UP000069940"/>
    </source>
</evidence>
<dbReference type="Proteomes" id="UP000069940">
    <property type="component" value="Unassembled WGS sequence"/>
</dbReference>
<feature type="region of interest" description="Disordered" evidence="1">
    <location>
        <begin position="129"/>
        <end position="191"/>
    </location>
</feature>
<evidence type="ECO:0000313" key="3">
    <source>
        <dbReference type="EnsemblMetazoa" id="AALFPA23_009831.P13602"/>
    </source>
</evidence>
<feature type="compositionally biased region" description="Polar residues" evidence="1">
    <location>
        <begin position="79"/>
        <end position="99"/>
    </location>
</feature>
<dbReference type="Pfam" id="PF16012">
    <property type="entry name" value="DUF4780"/>
    <property type="match status" value="1"/>
</dbReference>
<organism evidence="3 4">
    <name type="scientific">Aedes albopictus</name>
    <name type="common">Asian tiger mosquito</name>
    <name type="synonym">Stegomyia albopicta</name>
    <dbReference type="NCBI Taxonomy" id="7160"/>
    <lineage>
        <taxon>Eukaryota</taxon>
        <taxon>Metazoa</taxon>
        <taxon>Ecdysozoa</taxon>
        <taxon>Arthropoda</taxon>
        <taxon>Hexapoda</taxon>
        <taxon>Insecta</taxon>
        <taxon>Pterygota</taxon>
        <taxon>Neoptera</taxon>
        <taxon>Endopterygota</taxon>
        <taxon>Diptera</taxon>
        <taxon>Nematocera</taxon>
        <taxon>Culicoidea</taxon>
        <taxon>Culicidae</taxon>
        <taxon>Culicinae</taxon>
        <taxon>Aedini</taxon>
        <taxon>Aedes</taxon>
        <taxon>Stegomyia</taxon>
    </lineage>
</organism>
<proteinExistence type="predicted"/>
<evidence type="ECO:0000256" key="1">
    <source>
        <dbReference type="SAM" id="MobiDB-lite"/>
    </source>
</evidence>
<feature type="compositionally biased region" description="Basic and acidic residues" evidence="1">
    <location>
        <begin position="129"/>
        <end position="141"/>
    </location>
</feature>
<feature type="domain" description="DUF4780" evidence="2">
    <location>
        <begin position="221"/>
        <end position="388"/>
    </location>
</feature>
<dbReference type="EnsemblMetazoa" id="AALFPA23_009831.R13602">
    <property type="protein sequence ID" value="AALFPA23_009831.P13602"/>
    <property type="gene ID" value="AALFPA23_009831"/>
</dbReference>
<protein>
    <recommendedName>
        <fullName evidence="2">DUF4780 domain-containing protein</fullName>
    </recommendedName>
</protein>
<evidence type="ECO:0000259" key="2">
    <source>
        <dbReference type="Pfam" id="PF16012"/>
    </source>
</evidence>
<sequence length="445" mass="49992">MNVNREVDIVEEQLQSNSLEDLNSCSSSILNSPDREDMLVDDDDYDDGINVTLLSSSIVKDSAEEPLRKNTAEKKPDASATTSGSKNGISNDSGANVPSTVVVPKDMKLKRLNGAAKKRFRYLVDHGHSRDEARVSAEKPFRVPQPDPIKRRRNADLSESTSSDTNPPKRLASQIDRGHTYQVRSSVQGRLEQAKKDNLSLDPKEAAVGSGPHKPLYSEVTNYIRIGILPEGFPNIELSTQQLTMTQNEILKNVAAQRKEPVKPKFGNCLFRPGHMIVICKNQDTANWLKAKISLIQPWENACLIAVEEKDIPRPEVLVGFFPRSEQDTNDEILAFVESQNEGLVVDAWRVLKRYVVKQHHVELVFTVDDVSLKSLENCKFTIDYKFGVAYLRKRNLKEEGTEALQLSITISSKQLNIIIFQCSGPPTPRCITFTMQLRLFEVVF</sequence>
<feature type="compositionally biased region" description="Polar residues" evidence="1">
    <location>
        <begin position="157"/>
        <end position="166"/>
    </location>
</feature>
<reference evidence="3" key="2">
    <citation type="submission" date="2025-05" db="UniProtKB">
        <authorList>
            <consortium name="EnsemblMetazoa"/>
        </authorList>
    </citation>
    <scope>IDENTIFICATION</scope>
    <source>
        <strain evidence="3">Foshan</strain>
    </source>
</reference>
<dbReference type="InterPro" id="IPR031961">
    <property type="entry name" value="DUF4780"/>
</dbReference>
<feature type="region of interest" description="Disordered" evidence="1">
    <location>
        <begin position="64"/>
        <end position="102"/>
    </location>
</feature>
<keyword evidence="4" id="KW-1185">Reference proteome</keyword>
<name>A0ABM1YJW1_AEDAL</name>
<accession>A0ABM1YJW1</accession>
<dbReference type="RefSeq" id="XP_062713343.1">
    <property type="nucleotide sequence ID" value="XM_062857359.1"/>
</dbReference>
<reference evidence="4" key="1">
    <citation type="journal article" date="2015" name="Proc. Natl. Acad. Sci. U.S.A.">
        <title>Genome sequence of the Asian Tiger mosquito, Aedes albopictus, reveals insights into its biology, genetics, and evolution.</title>
        <authorList>
            <person name="Chen X.G."/>
            <person name="Jiang X."/>
            <person name="Gu J."/>
            <person name="Xu M."/>
            <person name="Wu Y."/>
            <person name="Deng Y."/>
            <person name="Zhang C."/>
            <person name="Bonizzoni M."/>
            <person name="Dermauw W."/>
            <person name="Vontas J."/>
            <person name="Armbruster P."/>
            <person name="Huang X."/>
            <person name="Yang Y."/>
            <person name="Zhang H."/>
            <person name="He W."/>
            <person name="Peng H."/>
            <person name="Liu Y."/>
            <person name="Wu K."/>
            <person name="Chen J."/>
            <person name="Lirakis M."/>
            <person name="Topalis P."/>
            <person name="Van Leeuwen T."/>
            <person name="Hall A.B."/>
            <person name="Jiang X."/>
            <person name="Thorpe C."/>
            <person name="Mueller R.L."/>
            <person name="Sun C."/>
            <person name="Waterhouse R.M."/>
            <person name="Yan G."/>
            <person name="Tu Z.J."/>
            <person name="Fang X."/>
            <person name="James A.A."/>
        </authorList>
    </citation>
    <scope>NUCLEOTIDE SEQUENCE [LARGE SCALE GENOMIC DNA]</scope>
    <source>
        <strain evidence="4">Foshan</strain>
    </source>
</reference>
<feature type="compositionally biased region" description="Basic and acidic residues" evidence="1">
    <location>
        <begin position="64"/>
        <end position="77"/>
    </location>
</feature>